<evidence type="ECO:0000313" key="13">
    <source>
        <dbReference type="Proteomes" id="UP000077255"/>
    </source>
</evidence>
<keyword evidence="13" id="KW-1185">Reference proteome</keyword>
<evidence type="ECO:0000256" key="8">
    <source>
        <dbReference type="ARBA" id="ARBA00023136"/>
    </source>
</evidence>
<accession>A0A161JJK1</accession>
<name>A0A161JJK1_9GAMM</name>
<organism evidence="12 13">
    <name type="scientific">Dyella thiooxydans</name>
    <dbReference type="NCBI Taxonomy" id="445710"/>
    <lineage>
        <taxon>Bacteria</taxon>
        <taxon>Pseudomonadati</taxon>
        <taxon>Pseudomonadota</taxon>
        <taxon>Gammaproteobacteria</taxon>
        <taxon>Lysobacterales</taxon>
        <taxon>Rhodanobacteraceae</taxon>
        <taxon>Dyella</taxon>
    </lineage>
</organism>
<keyword evidence="7 9" id="KW-0811">Translocation</keyword>
<evidence type="ECO:0000256" key="3">
    <source>
        <dbReference type="ARBA" id="ARBA00022475"/>
    </source>
</evidence>
<dbReference type="InterPro" id="IPR018448">
    <property type="entry name" value="TatB"/>
</dbReference>
<keyword evidence="5 9" id="KW-0653">Protein transport</keyword>
<dbReference type="PANTHER" id="PTHR33162">
    <property type="entry name" value="SEC-INDEPENDENT PROTEIN TRANSLOCASE PROTEIN TATA, CHLOROPLASTIC"/>
    <property type="match status" value="1"/>
</dbReference>
<keyword evidence="6 9" id="KW-1133">Transmembrane helix</keyword>
<dbReference type="PANTHER" id="PTHR33162:SF1">
    <property type="entry name" value="SEC-INDEPENDENT PROTEIN TRANSLOCASE PROTEIN TATA, CHLOROPLASTIC"/>
    <property type="match status" value="1"/>
</dbReference>
<protein>
    <recommendedName>
        <fullName evidence="9">Sec-independent protein translocase protein TatB</fullName>
    </recommendedName>
</protein>
<reference evidence="12 13" key="1">
    <citation type="submission" date="2016-02" db="EMBL/GenBank/DDBJ databases">
        <title>Complete genome sequencing and analysis of ATSB10, Dyella thiooxydans isolated from rhizosphere soil of sunflower (Helianthus annuus L.).</title>
        <authorList>
            <person name="Lee Y."/>
            <person name="Hwangbo K."/>
            <person name="Chung H."/>
            <person name="Yoo J."/>
            <person name="Kim K.Y."/>
            <person name="Sa T.M."/>
            <person name="Um Y."/>
            <person name="Madhaiyan M."/>
        </authorList>
    </citation>
    <scope>NUCLEOTIDE SEQUENCE [LARGE SCALE GENOMIC DNA]</scope>
    <source>
        <strain evidence="12 13">ATSB10</strain>
    </source>
</reference>
<dbReference type="GO" id="GO:0043953">
    <property type="term" value="P:protein transport by the Tat complex"/>
    <property type="evidence" value="ECO:0007669"/>
    <property type="project" value="UniProtKB-UniRule"/>
</dbReference>
<feature type="region of interest" description="Disordered" evidence="11">
    <location>
        <begin position="101"/>
        <end position="150"/>
    </location>
</feature>
<comment type="subunit">
    <text evidence="9">The Tat system comprises two distinct complexes: a TatABC complex, containing multiple copies of TatA, TatB and TatC subunits, and a separate TatA complex, containing only TatA subunits. Substrates initially bind to the TatABC complex, which probably triggers association of the separate TatA complex to form the active translocon.</text>
</comment>
<comment type="function">
    <text evidence="9">Part of the twin-arginine translocation (Tat) system that transports large folded proteins containing a characteristic twin-arginine motif in their signal peptide across membranes. Together with TatC, TatB is part of a receptor directly interacting with Tat signal peptides. TatB may form an oligomeric binding site that transiently accommodates folded Tat precursor proteins before their translocation.</text>
</comment>
<keyword evidence="8 9" id="KW-0472">Membrane</keyword>
<evidence type="ECO:0000256" key="4">
    <source>
        <dbReference type="ARBA" id="ARBA00022692"/>
    </source>
</evidence>
<comment type="subcellular location">
    <subcellularLocation>
        <location evidence="9">Cell membrane</location>
        <topology evidence="9">Single-pass membrane protein</topology>
    </subcellularLocation>
    <subcellularLocation>
        <location evidence="1">Membrane</location>
        <topology evidence="1">Single-pass membrane protein</topology>
    </subcellularLocation>
</comment>
<dbReference type="InterPro" id="IPR003369">
    <property type="entry name" value="TatA/B/E"/>
</dbReference>
<dbReference type="Pfam" id="PF02416">
    <property type="entry name" value="TatA_B_E"/>
    <property type="match status" value="1"/>
</dbReference>
<dbReference type="AlphaFoldDB" id="A0A161JJK1"/>
<keyword evidence="4 9" id="KW-0812">Transmembrane</keyword>
<dbReference type="GO" id="GO:0008320">
    <property type="term" value="F:protein transmembrane transporter activity"/>
    <property type="evidence" value="ECO:0007669"/>
    <property type="project" value="UniProtKB-UniRule"/>
</dbReference>
<dbReference type="STRING" id="445710.ATSB10_33150"/>
<keyword evidence="2 9" id="KW-0813">Transport</keyword>
<dbReference type="HAMAP" id="MF_00237">
    <property type="entry name" value="TatB"/>
    <property type="match status" value="1"/>
</dbReference>
<keyword evidence="3 9" id="KW-1003">Cell membrane</keyword>
<proteinExistence type="inferred from homology"/>
<evidence type="ECO:0000256" key="5">
    <source>
        <dbReference type="ARBA" id="ARBA00022927"/>
    </source>
</evidence>
<evidence type="ECO:0000256" key="9">
    <source>
        <dbReference type="HAMAP-Rule" id="MF_00237"/>
    </source>
</evidence>
<dbReference type="KEGG" id="dtx:ATSB10_33150"/>
<dbReference type="PRINTS" id="PR01506">
    <property type="entry name" value="TATBPROTEIN"/>
</dbReference>
<sequence>MIEISFGKLLLLAVIALIVLGPEKLPVAARTAGTLLRRLRSGWDSVRAEVERELQVEEIRRAAREAAAQAEAAQAKLDQVQARVDETARKAGQAAADVSTLAQADAPAAEPPAVAAVPNPTDATLMTGKPGEAPSTPPPDPHDEVPRGQG</sequence>
<dbReference type="GO" id="GO:0033281">
    <property type="term" value="C:TAT protein transport complex"/>
    <property type="evidence" value="ECO:0007669"/>
    <property type="project" value="UniProtKB-UniRule"/>
</dbReference>
<evidence type="ECO:0000256" key="11">
    <source>
        <dbReference type="SAM" id="MobiDB-lite"/>
    </source>
</evidence>
<feature type="compositionally biased region" description="Low complexity" evidence="11">
    <location>
        <begin position="102"/>
        <end position="124"/>
    </location>
</feature>
<evidence type="ECO:0000256" key="1">
    <source>
        <dbReference type="ARBA" id="ARBA00004167"/>
    </source>
</evidence>
<dbReference type="EMBL" id="CP014841">
    <property type="protein sequence ID" value="AND70769.1"/>
    <property type="molecule type" value="Genomic_DNA"/>
</dbReference>
<dbReference type="Proteomes" id="UP000077255">
    <property type="component" value="Chromosome"/>
</dbReference>
<dbReference type="Gene3D" id="1.20.5.3310">
    <property type="match status" value="1"/>
</dbReference>
<evidence type="ECO:0000256" key="7">
    <source>
        <dbReference type="ARBA" id="ARBA00023010"/>
    </source>
</evidence>
<keyword evidence="10" id="KW-0175">Coiled coil</keyword>
<feature type="compositionally biased region" description="Basic and acidic residues" evidence="11">
    <location>
        <begin position="140"/>
        <end position="150"/>
    </location>
</feature>
<feature type="coiled-coil region" evidence="10">
    <location>
        <begin position="56"/>
        <end position="90"/>
    </location>
</feature>
<evidence type="ECO:0000256" key="2">
    <source>
        <dbReference type="ARBA" id="ARBA00022448"/>
    </source>
</evidence>
<evidence type="ECO:0000256" key="10">
    <source>
        <dbReference type="SAM" id="Coils"/>
    </source>
</evidence>
<dbReference type="NCBIfam" id="TIGR01410">
    <property type="entry name" value="tatB"/>
    <property type="match status" value="1"/>
</dbReference>
<comment type="similarity">
    <text evidence="9">Belongs to the TatB family.</text>
</comment>
<evidence type="ECO:0000256" key="6">
    <source>
        <dbReference type="ARBA" id="ARBA00022989"/>
    </source>
</evidence>
<evidence type="ECO:0000313" key="12">
    <source>
        <dbReference type="EMBL" id="AND70769.1"/>
    </source>
</evidence>
<dbReference type="RefSeq" id="WP_063673760.1">
    <property type="nucleotide sequence ID" value="NZ_CP014841.1"/>
</dbReference>
<dbReference type="PATRIC" id="fig|445710.3.peg.3316"/>
<gene>
    <name evidence="9" type="primary">tatB</name>
    <name evidence="12" type="ORF">ATSB10_33150</name>
</gene>